<dbReference type="InterPro" id="IPR051012">
    <property type="entry name" value="CellSynth/LPSAsmb/PSIAsmb"/>
</dbReference>
<gene>
    <name evidence="4" type="ORF">N0B51_03820</name>
</gene>
<evidence type="ECO:0000313" key="5">
    <source>
        <dbReference type="Proteomes" id="UP001142648"/>
    </source>
</evidence>
<feature type="repeat" description="TPR" evidence="3">
    <location>
        <begin position="92"/>
        <end position="125"/>
    </location>
</feature>
<dbReference type="InterPro" id="IPR011990">
    <property type="entry name" value="TPR-like_helical_dom_sf"/>
</dbReference>
<reference evidence="4" key="1">
    <citation type="submission" date="2022-09" db="EMBL/GenBank/DDBJ databases">
        <title>The genome sequence of Tsuneonella sp. YG55.</title>
        <authorList>
            <person name="Liu Y."/>
        </authorList>
    </citation>
    <scope>NUCLEOTIDE SEQUENCE</scope>
    <source>
        <strain evidence="4">YG55</strain>
    </source>
</reference>
<dbReference type="Pfam" id="PF13432">
    <property type="entry name" value="TPR_16"/>
    <property type="match status" value="2"/>
</dbReference>
<dbReference type="InterPro" id="IPR019734">
    <property type="entry name" value="TPR_rpt"/>
</dbReference>
<keyword evidence="5" id="KW-1185">Reference proteome</keyword>
<dbReference type="PROSITE" id="PS51257">
    <property type="entry name" value="PROKAR_LIPOPROTEIN"/>
    <property type="match status" value="1"/>
</dbReference>
<dbReference type="EMBL" id="JAOAMV010000002">
    <property type="protein sequence ID" value="MCT2558102.1"/>
    <property type="molecule type" value="Genomic_DNA"/>
</dbReference>
<keyword evidence="2 3" id="KW-0802">TPR repeat</keyword>
<keyword evidence="1" id="KW-0677">Repeat</keyword>
<dbReference type="PROSITE" id="PS50005">
    <property type="entry name" value="TPR"/>
    <property type="match status" value="2"/>
</dbReference>
<evidence type="ECO:0000256" key="2">
    <source>
        <dbReference type="ARBA" id="ARBA00022803"/>
    </source>
</evidence>
<dbReference type="Pfam" id="PF14559">
    <property type="entry name" value="TPR_19"/>
    <property type="match status" value="1"/>
</dbReference>
<evidence type="ECO:0000313" key="4">
    <source>
        <dbReference type="EMBL" id="MCT2558102.1"/>
    </source>
</evidence>
<organism evidence="4 5">
    <name type="scientific">Tsuneonella litorea</name>
    <dbReference type="NCBI Taxonomy" id="2976475"/>
    <lineage>
        <taxon>Bacteria</taxon>
        <taxon>Pseudomonadati</taxon>
        <taxon>Pseudomonadota</taxon>
        <taxon>Alphaproteobacteria</taxon>
        <taxon>Sphingomonadales</taxon>
        <taxon>Erythrobacteraceae</taxon>
        <taxon>Tsuneonella</taxon>
    </lineage>
</organism>
<dbReference type="Gene3D" id="1.25.40.10">
    <property type="entry name" value="Tetratricopeptide repeat domain"/>
    <property type="match status" value="3"/>
</dbReference>
<protein>
    <submittedName>
        <fullName evidence="4">Tetratricopeptide repeat protein</fullName>
    </submittedName>
</protein>
<sequence length="523" mass="54361">MISRRSLALALACALAGCGEPTPDGPSPDDWRGLLAAGDGIGAEAALRRAIENGTPADELAPWMGEAELQQGDLLEAERWLAQGAFAPRSAAHGFHMLGRLRMRQGDLPGAGQAFDKALATSPDEPGLWVDIGRLRWRGGEQAEAIAASERALAASPDDPAALLFRAQLLRDSGGNGLALPVIERGLAASPGDPDLLAEHAATLGELGRAREMLAATRLLASAAPSDPRALYLQAVLAARAGRYDLARSLLQRSGGSAQEVPGAAMLLAVVDMENGNFATAAQGLDALLRRQPDNRRVRLLLARALALGGNHRELIARFGAEPDTPYMSMLVGRAYEAMGEREKAAPYIDGALAGGALRIVPIGARSGLDVARQRGSGNGPSVVALVRALIAADRKAEARSASRTFLAAHPGSADAAALAGDAAFAAGDPVAAAAMYQRAAAIRRNWPLVKRMAAALERAGQPDAATKAIAAHLAGEPANADAAALLGRRLLDRGETQRASTLIDQARLRGRNDPLLSRLGVS</sequence>
<dbReference type="PANTHER" id="PTHR45586">
    <property type="entry name" value="TPR REPEAT-CONTAINING PROTEIN PA4667"/>
    <property type="match status" value="1"/>
</dbReference>
<name>A0A9X2VZ93_9SPHN</name>
<dbReference type="SMART" id="SM00028">
    <property type="entry name" value="TPR"/>
    <property type="match status" value="5"/>
</dbReference>
<feature type="repeat" description="TPR" evidence="3">
    <location>
        <begin position="126"/>
        <end position="159"/>
    </location>
</feature>
<evidence type="ECO:0000256" key="1">
    <source>
        <dbReference type="ARBA" id="ARBA00022737"/>
    </source>
</evidence>
<accession>A0A9X2VZ93</accession>
<dbReference type="RefSeq" id="WP_259960899.1">
    <property type="nucleotide sequence ID" value="NZ_JAOAMV010000002.1"/>
</dbReference>
<dbReference type="Proteomes" id="UP001142648">
    <property type="component" value="Unassembled WGS sequence"/>
</dbReference>
<evidence type="ECO:0000256" key="3">
    <source>
        <dbReference type="PROSITE-ProRule" id="PRU00339"/>
    </source>
</evidence>
<dbReference type="AlphaFoldDB" id="A0A9X2VZ93"/>
<proteinExistence type="predicted"/>
<dbReference type="SUPFAM" id="SSF48452">
    <property type="entry name" value="TPR-like"/>
    <property type="match status" value="3"/>
</dbReference>
<dbReference type="PANTHER" id="PTHR45586:SF1">
    <property type="entry name" value="LIPOPOLYSACCHARIDE ASSEMBLY PROTEIN B"/>
    <property type="match status" value="1"/>
</dbReference>
<comment type="caution">
    <text evidence="4">The sequence shown here is derived from an EMBL/GenBank/DDBJ whole genome shotgun (WGS) entry which is preliminary data.</text>
</comment>